<dbReference type="RefSeq" id="WP_273639428.1">
    <property type="nucleotide sequence ID" value="NZ_JAQQXP010000001.1"/>
</dbReference>
<protein>
    <submittedName>
        <fullName evidence="1">Uncharacterized protein</fullName>
    </submittedName>
</protein>
<proteinExistence type="predicted"/>
<dbReference type="Proteomes" id="UP001218788">
    <property type="component" value="Unassembled WGS sequence"/>
</dbReference>
<evidence type="ECO:0000313" key="2">
    <source>
        <dbReference type="Proteomes" id="UP001218788"/>
    </source>
</evidence>
<comment type="caution">
    <text evidence="1">The sequence shown here is derived from an EMBL/GenBank/DDBJ whole genome shotgun (WGS) entry which is preliminary data.</text>
</comment>
<sequence length="104" mass="11361">MLNLSHMKQQYSLAMLMLLLACLMGLAQISSLNADSYHLDASASASALEFEIEESAGDYPVTPEHAELTEAQYVLSETLLLTPHQADLKSLSYTTPHTRAPPLV</sequence>
<name>A0ABT5L214_9ALTE</name>
<accession>A0ABT5L214</accession>
<dbReference type="EMBL" id="JAQQXP010000001">
    <property type="protein sequence ID" value="MDC8830516.1"/>
    <property type="molecule type" value="Genomic_DNA"/>
</dbReference>
<keyword evidence="2" id="KW-1185">Reference proteome</keyword>
<organism evidence="1 2">
    <name type="scientific">Alteromonas gilva</name>
    <dbReference type="NCBI Taxonomy" id="2987522"/>
    <lineage>
        <taxon>Bacteria</taxon>
        <taxon>Pseudomonadati</taxon>
        <taxon>Pseudomonadota</taxon>
        <taxon>Gammaproteobacteria</taxon>
        <taxon>Alteromonadales</taxon>
        <taxon>Alteromonadaceae</taxon>
        <taxon>Alteromonas/Salinimonas group</taxon>
        <taxon>Alteromonas</taxon>
    </lineage>
</organism>
<evidence type="ECO:0000313" key="1">
    <source>
        <dbReference type="EMBL" id="MDC8830516.1"/>
    </source>
</evidence>
<reference evidence="1 2" key="1">
    <citation type="submission" date="2022-10" db="EMBL/GenBank/DDBJ databases">
        <title>Alteromonas sp. chi3 Genome sequencing.</title>
        <authorList>
            <person name="Park S."/>
        </authorList>
    </citation>
    <scope>NUCLEOTIDE SEQUENCE [LARGE SCALE GENOMIC DNA]</scope>
    <source>
        <strain evidence="2">chi3</strain>
    </source>
</reference>
<gene>
    <name evidence="1" type="ORF">OIK42_07020</name>
</gene>